<proteinExistence type="predicted"/>
<sequence length="557" mass="62038">MNGGSSKTTSPDAMSPEALLTQALEHRVNGADDAARGTQPGQEASRHNQPPQIEVPGHASLPRHNSSSASGGMDVDEPPESPNRIFERMYGGSVPPLTLTPGPSPGRDGEMDMLLDLKWNAIPSDVGKVMELMNIFFDWDATAFSAVVKEPFMRDLAARRRRYCSEALVNAIMARSYQMLQNKGESVPKDTVLGLYRKAQSLLTIERNLVETPIPLIQALSVLTSIDTTMGRLDKGWTRAFETAESVIRAFGDGTDSVIDEYYVVSRANTFCGALTLAYMVRIVGRQLEPAGSPLFMQLGTEEESMEDKTARGMKLQKMFFEFLPLCPARTRFVWETTNLVHGYLMYHCDDNTVNDKMDLFEYYPQCISAWNRAKSEFNMDGEMTPSNLASCHQFHWTLILLFRPYIGDQSLEPALSPRKILADSCRTIIQLAWHQKVTWGLGFCNIGFPLITGLATEVWVSLTRPAAMALDADEPGWAAAAAGSAEITGKAVMVLNELAPHHFPAKNSLDVVNDIYARYDQPVTSFLYTQGTRATIDSQEYEQQQQQQQQPERRDL</sequence>
<protein>
    <submittedName>
        <fullName evidence="1">Uncharacterized protein</fullName>
    </submittedName>
</protein>
<keyword evidence="2" id="KW-1185">Reference proteome</keyword>
<evidence type="ECO:0000313" key="2">
    <source>
        <dbReference type="Proteomes" id="UP001163324"/>
    </source>
</evidence>
<accession>A0ACC0VCK6</accession>
<name>A0ACC0VCK6_9HYPO</name>
<dbReference type="EMBL" id="CM047940">
    <property type="protein sequence ID" value="KAI9904024.1"/>
    <property type="molecule type" value="Genomic_DNA"/>
</dbReference>
<dbReference type="Proteomes" id="UP001163324">
    <property type="component" value="Chromosome 1"/>
</dbReference>
<comment type="caution">
    <text evidence="1">The sequence shown here is derived from an EMBL/GenBank/DDBJ whole genome shotgun (WGS) entry which is preliminary data.</text>
</comment>
<gene>
    <name evidence="1" type="ORF">N3K66_000553</name>
</gene>
<organism evidence="1 2">
    <name type="scientific">Trichothecium roseum</name>
    <dbReference type="NCBI Taxonomy" id="47278"/>
    <lineage>
        <taxon>Eukaryota</taxon>
        <taxon>Fungi</taxon>
        <taxon>Dikarya</taxon>
        <taxon>Ascomycota</taxon>
        <taxon>Pezizomycotina</taxon>
        <taxon>Sordariomycetes</taxon>
        <taxon>Hypocreomycetidae</taxon>
        <taxon>Hypocreales</taxon>
        <taxon>Hypocreales incertae sedis</taxon>
        <taxon>Trichothecium</taxon>
    </lineage>
</organism>
<reference evidence="1" key="1">
    <citation type="submission" date="2022-10" db="EMBL/GenBank/DDBJ databases">
        <title>Complete Genome of Trichothecium roseum strain YXFP-22015, a Plant Pathogen Isolated from Citrus.</title>
        <authorList>
            <person name="Wang Y."/>
            <person name="Zhu L."/>
        </authorList>
    </citation>
    <scope>NUCLEOTIDE SEQUENCE</scope>
    <source>
        <strain evidence="1">YXFP-22015</strain>
    </source>
</reference>
<evidence type="ECO:0000313" key="1">
    <source>
        <dbReference type="EMBL" id="KAI9904024.1"/>
    </source>
</evidence>